<sequence>MTLNHNFKKNIMARLLLFCFLSLVVTIVLQALHPLRLQFLGDTYVDHILGYDRNIALFFNFAVSSVIINIWALFVPKTKNIDFSEKK</sequence>
<evidence type="ECO:0000256" key="1">
    <source>
        <dbReference type="SAM" id="Phobius"/>
    </source>
</evidence>
<keyword evidence="1" id="KW-1133">Transmembrane helix</keyword>
<organism evidence="2 3">
    <name type="scientific">Candidatus Kerfeldbacteria bacterium RIFOXYB2_FULL_38_14</name>
    <dbReference type="NCBI Taxonomy" id="1798547"/>
    <lineage>
        <taxon>Bacteria</taxon>
        <taxon>Candidatus Kerfeldiibacteriota</taxon>
    </lineage>
</organism>
<keyword evidence="1" id="KW-0812">Transmembrane</keyword>
<reference evidence="2 3" key="1">
    <citation type="journal article" date="2016" name="Nat. Commun.">
        <title>Thousands of microbial genomes shed light on interconnected biogeochemical processes in an aquifer system.</title>
        <authorList>
            <person name="Anantharaman K."/>
            <person name="Brown C.T."/>
            <person name="Hug L.A."/>
            <person name="Sharon I."/>
            <person name="Castelle C.J."/>
            <person name="Probst A.J."/>
            <person name="Thomas B.C."/>
            <person name="Singh A."/>
            <person name="Wilkins M.J."/>
            <person name="Karaoz U."/>
            <person name="Brodie E.L."/>
            <person name="Williams K.H."/>
            <person name="Hubbard S.S."/>
            <person name="Banfield J.F."/>
        </authorList>
    </citation>
    <scope>NUCLEOTIDE SEQUENCE [LARGE SCALE GENOMIC DNA]</scope>
</reference>
<gene>
    <name evidence="2" type="ORF">A2319_01410</name>
</gene>
<evidence type="ECO:0000313" key="3">
    <source>
        <dbReference type="Proteomes" id="UP000176420"/>
    </source>
</evidence>
<evidence type="ECO:0000313" key="2">
    <source>
        <dbReference type="EMBL" id="OGY86099.1"/>
    </source>
</evidence>
<comment type="caution">
    <text evidence="2">The sequence shown here is derived from an EMBL/GenBank/DDBJ whole genome shotgun (WGS) entry which is preliminary data.</text>
</comment>
<feature type="transmembrane region" description="Helical" evidence="1">
    <location>
        <begin position="55"/>
        <end position="75"/>
    </location>
</feature>
<dbReference type="AlphaFoldDB" id="A0A1G2BC01"/>
<dbReference type="Proteomes" id="UP000176420">
    <property type="component" value="Unassembled WGS sequence"/>
</dbReference>
<accession>A0A1G2BC01</accession>
<protein>
    <submittedName>
        <fullName evidence="2">Uncharacterized protein</fullName>
    </submittedName>
</protein>
<keyword evidence="1" id="KW-0472">Membrane</keyword>
<dbReference type="EMBL" id="MHKI01000025">
    <property type="protein sequence ID" value="OGY86099.1"/>
    <property type="molecule type" value="Genomic_DNA"/>
</dbReference>
<name>A0A1G2BC01_9BACT</name>
<proteinExistence type="predicted"/>